<evidence type="ECO:0000313" key="2">
    <source>
        <dbReference type="EMBL" id="KAK1425196.1"/>
    </source>
</evidence>
<dbReference type="AlphaFoldDB" id="A0AAD8KPV6"/>
<dbReference type="EMBL" id="JAUHHV010000005">
    <property type="protein sequence ID" value="KAK1425196.1"/>
    <property type="molecule type" value="Genomic_DNA"/>
</dbReference>
<reference evidence="2" key="1">
    <citation type="journal article" date="2023" name="bioRxiv">
        <title>Improved chromosome-level genome assembly for marigold (Tagetes erecta).</title>
        <authorList>
            <person name="Jiang F."/>
            <person name="Yuan L."/>
            <person name="Wang S."/>
            <person name="Wang H."/>
            <person name="Xu D."/>
            <person name="Wang A."/>
            <person name="Fan W."/>
        </authorList>
    </citation>
    <scope>NUCLEOTIDE SEQUENCE</scope>
    <source>
        <strain evidence="2">WSJ</strain>
        <tissue evidence="2">Leaf</tissue>
    </source>
</reference>
<keyword evidence="3" id="KW-1185">Reference proteome</keyword>
<dbReference type="Proteomes" id="UP001229421">
    <property type="component" value="Unassembled WGS sequence"/>
</dbReference>
<evidence type="ECO:0000256" key="1">
    <source>
        <dbReference type="SAM" id="Coils"/>
    </source>
</evidence>
<organism evidence="2 3">
    <name type="scientific">Tagetes erecta</name>
    <name type="common">African marigold</name>
    <dbReference type="NCBI Taxonomy" id="13708"/>
    <lineage>
        <taxon>Eukaryota</taxon>
        <taxon>Viridiplantae</taxon>
        <taxon>Streptophyta</taxon>
        <taxon>Embryophyta</taxon>
        <taxon>Tracheophyta</taxon>
        <taxon>Spermatophyta</taxon>
        <taxon>Magnoliopsida</taxon>
        <taxon>eudicotyledons</taxon>
        <taxon>Gunneridae</taxon>
        <taxon>Pentapetalae</taxon>
        <taxon>asterids</taxon>
        <taxon>campanulids</taxon>
        <taxon>Asterales</taxon>
        <taxon>Asteraceae</taxon>
        <taxon>Asteroideae</taxon>
        <taxon>Heliantheae alliance</taxon>
        <taxon>Tageteae</taxon>
        <taxon>Tagetes</taxon>
    </lineage>
</organism>
<feature type="coiled-coil region" evidence="1">
    <location>
        <begin position="354"/>
        <end position="413"/>
    </location>
</feature>
<evidence type="ECO:0008006" key="4">
    <source>
        <dbReference type="Google" id="ProtNLM"/>
    </source>
</evidence>
<protein>
    <recommendedName>
        <fullName evidence="4">Transposase (Putative), gypsy type</fullName>
    </recommendedName>
</protein>
<evidence type="ECO:0000313" key="3">
    <source>
        <dbReference type="Proteomes" id="UP001229421"/>
    </source>
</evidence>
<accession>A0AAD8KPV6</accession>
<keyword evidence="1" id="KW-0175">Coiled coil</keyword>
<proteinExistence type="predicted"/>
<comment type="caution">
    <text evidence="2">The sequence shown here is derived from an EMBL/GenBank/DDBJ whole genome shotgun (WGS) entry which is preliminary data.</text>
</comment>
<sequence length="538" mass="61614">MCRALGGDPSLPLFRKFFKLSHNGDWYTVRNRRGVDLSCLLWMPQKNLLHWQDHFFWVSAHCIPFEMHWRQHHEPMNVIHPHTEQFDKEMYSLLVKHPTSLQQFPEHVLVMTGLSRNWPYANVEPVLKEGDEEMGLLKYIQRKGVGATLTTRDLREDELNILDRTQGIRYEGGLSHVEKEVEEGDVSNVGGGCVEIVVGMEDVMEKKEGLSEGPCSKRMKFGNVVGSNVEVISISSENSTKSFGDDTTSCGGKNGKEIVFTESSESFDEATNDALMPDVHGMIPRSFPELLKWHEKKTKREAQLCDKIVQYRVRMSLVHAKNVKLEKKVKKLKDLKGMTLDKGSEAMRMVAVNTVKHEEAVQALQKELEDARAEALHEKEKLKQAHEEIKVHKEMVQRLNEELEMEKEGRRQECVLLERVSSERQWLIKEGFEFVINRLHRSGEYNRVLGAVQSNLWSSGAHDGVVAGYAQRKKGKALEDASLYKPEAHKTFLKSVHELEHTRFPYVVAVSQCADRTIDELRALKPMEMEEDEDEAAA</sequence>
<gene>
    <name evidence="2" type="ORF">QVD17_20543</name>
</gene>
<name>A0AAD8KPV6_TARER</name>